<comment type="catalytic activity">
    <reaction evidence="10">
        <text>a plastoquinone + NADPH + (n+1) H(+)(in) = a plastoquinol + NADP(+) + n H(+)(out)</text>
        <dbReference type="Rhea" id="RHEA:42612"/>
        <dbReference type="Rhea" id="RHEA-COMP:9561"/>
        <dbReference type="Rhea" id="RHEA-COMP:9562"/>
        <dbReference type="ChEBI" id="CHEBI:15378"/>
        <dbReference type="ChEBI" id="CHEBI:17757"/>
        <dbReference type="ChEBI" id="CHEBI:57783"/>
        <dbReference type="ChEBI" id="CHEBI:58349"/>
        <dbReference type="ChEBI" id="CHEBI:62192"/>
    </reaction>
</comment>
<dbReference type="InterPro" id="IPR001133">
    <property type="entry name" value="NADH_UbQ_OxRdtase_chain4L/K"/>
</dbReference>
<comment type="catalytic activity">
    <reaction evidence="10">
        <text>a plastoquinone + NADH + (n+1) H(+)(in) = a plastoquinol + NAD(+) + n H(+)(out)</text>
        <dbReference type="Rhea" id="RHEA:42608"/>
        <dbReference type="Rhea" id="RHEA-COMP:9561"/>
        <dbReference type="Rhea" id="RHEA-COMP:9562"/>
        <dbReference type="ChEBI" id="CHEBI:15378"/>
        <dbReference type="ChEBI" id="CHEBI:17757"/>
        <dbReference type="ChEBI" id="CHEBI:57540"/>
        <dbReference type="ChEBI" id="CHEBI:57945"/>
        <dbReference type="ChEBI" id="CHEBI:62192"/>
    </reaction>
</comment>
<organism evidence="11">
    <name type="scientific">Entransia fimbriata</name>
    <dbReference type="NCBI Taxonomy" id="130991"/>
    <lineage>
        <taxon>Eukaryota</taxon>
        <taxon>Viridiplantae</taxon>
        <taxon>Streptophyta</taxon>
        <taxon>Klebsormidiophyceae</taxon>
        <taxon>Entransiales</taxon>
        <taxon>Entransiaceae</taxon>
        <taxon>Entransia</taxon>
    </lineage>
</organism>
<evidence type="ECO:0000313" key="11">
    <source>
        <dbReference type="EMBL" id="ANI25361.1"/>
    </source>
</evidence>
<dbReference type="RefSeq" id="YP_009256717.1">
    <property type="nucleotide sequence ID" value="NC_030313.1"/>
</dbReference>
<dbReference type="NCBIfam" id="NF004323">
    <property type="entry name" value="PRK05715.1-5"/>
    <property type="match status" value="1"/>
</dbReference>
<dbReference type="NCBIfam" id="NF004320">
    <property type="entry name" value="PRK05715.1-2"/>
    <property type="match status" value="1"/>
</dbReference>
<evidence type="ECO:0000256" key="2">
    <source>
        <dbReference type="ARBA" id="ARBA00010519"/>
    </source>
</evidence>
<evidence type="ECO:0000256" key="1">
    <source>
        <dbReference type="ARBA" id="ARBA00004141"/>
    </source>
</evidence>
<keyword evidence="11" id="KW-0934">Plastid</keyword>
<dbReference type="EMBL" id="KU646490">
    <property type="protein sequence ID" value="ANI25361.1"/>
    <property type="molecule type" value="Genomic_DNA"/>
</dbReference>
<comment type="caution">
    <text evidence="10">Lacks conserved residue(s) required for the propagation of feature annotation.</text>
</comment>
<keyword evidence="4 10" id="KW-0812">Transmembrane</keyword>
<comment type="function">
    <text evidence="10">NDH shuttles electrons from NAD(P)H:plastoquinone, via FMN and iron-sulfur (Fe-S) centers, to quinones in the photosynthetic chain and possibly in a chloroplast respiratory chain. The immediate electron acceptor for the enzyme in this species is believed to be plastoquinone. Couples the redox reaction to proton translocation, and thus conserves the redox energy in a proton gradient.</text>
</comment>
<dbReference type="GO" id="GO:0030964">
    <property type="term" value="C:NADH dehydrogenase complex"/>
    <property type="evidence" value="ECO:0007669"/>
    <property type="project" value="TreeGrafter"/>
</dbReference>
<keyword evidence="7 10" id="KW-0618">Plastoquinone</keyword>
<comment type="similarity">
    <text evidence="2 10">Belongs to the complex I subunit 4L family.</text>
</comment>
<keyword evidence="6 10" id="KW-0521">NADP</keyword>
<protein>
    <recommendedName>
        <fullName evidence="10">NAD(P)H-quinone oxidoreductase subunit 4L, chloroplastic</fullName>
        <ecNumber evidence="10">7.1.1.-</ecNumber>
    </recommendedName>
    <alternativeName>
        <fullName evidence="10">NAD(P)H dehydrogenase subunit 4L</fullName>
    </alternativeName>
    <alternativeName>
        <fullName evidence="10">NADH-plastoquinone oxidoreductase subunit 4L</fullName>
    </alternativeName>
</protein>
<feature type="transmembrane region" description="Helical" evidence="10">
    <location>
        <begin position="61"/>
        <end position="85"/>
    </location>
</feature>
<comment type="subunit">
    <text evidence="10">NDH is composed of at least 16 different subunits, 5 of which are encoded in the nucleus.</text>
</comment>
<dbReference type="Gene3D" id="1.10.287.3510">
    <property type="match status" value="1"/>
</dbReference>
<geneLocation type="chloroplast" evidence="11"/>
<keyword evidence="8 10" id="KW-1133">Transmembrane helix</keyword>
<dbReference type="HAMAP" id="MF_01456">
    <property type="entry name" value="NDH1_NuoK"/>
    <property type="match status" value="1"/>
</dbReference>
<dbReference type="GeneID" id="27986423"/>
<gene>
    <name evidence="10 11" type="primary">ndhE</name>
</gene>
<dbReference type="GO" id="GO:0048038">
    <property type="term" value="F:quinone binding"/>
    <property type="evidence" value="ECO:0007669"/>
    <property type="project" value="UniProtKB-KW"/>
</dbReference>
<dbReference type="FunFam" id="1.10.287.3510:FF:000001">
    <property type="entry name" value="NADH-quinone oxidoreductase subunit K"/>
    <property type="match status" value="1"/>
</dbReference>
<keyword evidence="10" id="KW-0520">NAD</keyword>
<name>A0A191T4N9_9VIRI</name>
<dbReference type="GO" id="GO:0016655">
    <property type="term" value="F:oxidoreductase activity, acting on NAD(P)H, quinone or similar compound as acceptor"/>
    <property type="evidence" value="ECO:0007669"/>
    <property type="project" value="UniProtKB-UniRule"/>
</dbReference>
<keyword evidence="5 10" id="KW-0874">Quinone</keyword>
<dbReference type="NCBIfam" id="NF004322">
    <property type="entry name" value="PRK05715.1-4"/>
    <property type="match status" value="1"/>
</dbReference>
<evidence type="ECO:0000256" key="8">
    <source>
        <dbReference type="ARBA" id="ARBA00022989"/>
    </source>
</evidence>
<dbReference type="EC" id="7.1.1.-" evidence="10"/>
<keyword evidence="3 10" id="KW-0813">Transport</keyword>
<keyword evidence="9 10" id="KW-0472">Membrane</keyword>
<proteinExistence type="inferred from homology"/>
<evidence type="ECO:0000256" key="5">
    <source>
        <dbReference type="ARBA" id="ARBA00022719"/>
    </source>
</evidence>
<dbReference type="GO" id="GO:0009535">
    <property type="term" value="C:chloroplast thylakoid membrane"/>
    <property type="evidence" value="ECO:0007669"/>
    <property type="project" value="UniProtKB-SubCell"/>
</dbReference>
<dbReference type="AlphaFoldDB" id="A0A191T4N9"/>
<keyword evidence="11" id="KW-0150">Chloroplast</keyword>
<evidence type="ECO:0000256" key="4">
    <source>
        <dbReference type="ARBA" id="ARBA00022692"/>
    </source>
</evidence>
<evidence type="ECO:0000256" key="6">
    <source>
        <dbReference type="ARBA" id="ARBA00022857"/>
    </source>
</evidence>
<reference evidence="11" key="1">
    <citation type="journal article" date="2016" name="Front. Plant Sci.">
        <title>Comparative Chloroplast Genome Analyses of Streptophyte Green Algae Uncover Major Structural Alterations in the Klebsormidiophyceae, Coleochaetophyceae and Zygnematophyceae.</title>
        <authorList>
            <person name="Lemieux C."/>
            <person name="Otis C."/>
            <person name="Turmel M."/>
        </authorList>
    </citation>
    <scope>NUCLEOTIDE SEQUENCE</scope>
</reference>
<dbReference type="GeneID" id="27986461"/>
<dbReference type="GO" id="GO:0042773">
    <property type="term" value="P:ATP synthesis coupled electron transport"/>
    <property type="evidence" value="ECO:0007669"/>
    <property type="project" value="InterPro"/>
</dbReference>
<evidence type="ECO:0000256" key="7">
    <source>
        <dbReference type="ARBA" id="ARBA00022957"/>
    </source>
</evidence>
<accession>A0A191T4N9</accession>
<dbReference type="PANTHER" id="PTHR11434">
    <property type="entry name" value="NADH-UBIQUINONE OXIDOREDUCTASE SUBUNIT ND4L"/>
    <property type="match status" value="1"/>
</dbReference>
<dbReference type="InterPro" id="IPR039428">
    <property type="entry name" value="NUOK/Mnh_C1-like"/>
</dbReference>
<dbReference type="EMBL" id="KU646490">
    <property type="protein sequence ID" value="ANI25429.1"/>
    <property type="molecule type" value="Genomic_DNA"/>
</dbReference>
<comment type="subcellular location">
    <subcellularLocation>
        <location evidence="1">Membrane</location>
        <topology evidence="1">Multi-pass membrane protein</topology>
    </subcellularLocation>
    <subcellularLocation>
        <location evidence="10">Plastid</location>
        <location evidence="10">Chloroplast thylakoid membrane</location>
        <topology evidence="10">Multi-pass membrane protein</topology>
    </subcellularLocation>
</comment>
<dbReference type="Pfam" id="PF00420">
    <property type="entry name" value="Oxidored_q2"/>
    <property type="match status" value="1"/>
</dbReference>
<sequence>MSLNNLLTLSGCLFCLGLYGLLTSTNLVRALICLEVVLNAVNLNFMSFSAFLDNEEVKGQVFTLFVIAIAAAESAIGLAILLTMYRNRKSIEMNGLNLLKW</sequence>
<keyword evidence="10" id="KW-1278">Translocase</keyword>
<dbReference type="PANTHER" id="PTHR11434:SF16">
    <property type="entry name" value="NADH-UBIQUINONE OXIDOREDUCTASE CHAIN 4L"/>
    <property type="match status" value="1"/>
</dbReference>
<evidence type="ECO:0000256" key="9">
    <source>
        <dbReference type="ARBA" id="ARBA00023136"/>
    </source>
</evidence>
<evidence type="ECO:0000256" key="10">
    <source>
        <dbReference type="HAMAP-Rule" id="MF_01456"/>
    </source>
</evidence>
<evidence type="ECO:0000256" key="3">
    <source>
        <dbReference type="ARBA" id="ARBA00022448"/>
    </source>
</evidence>
<dbReference type="GO" id="GO:0019684">
    <property type="term" value="P:photosynthesis, light reaction"/>
    <property type="evidence" value="ECO:0007669"/>
    <property type="project" value="UniProtKB-UniRule"/>
</dbReference>
<keyword evidence="10" id="KW-0793">Thylakoid</keyword>
<dbReference type="RefSeq" id="YP_009256725.1">
    <property type="nucleotide sequence ID" value="NC_030313.1"/>
</dbReference>